<protein>
    <submittedName>
        <fullName evidence="1 3">Uncharacterized protein</fullName>
    </submittedName>
</protein>
<accession>A0A3P8ES99</accession>
<gene>
    <name evidence="1" type="ORF">HPBE_LOCUS18563</name>
</gene>
<reference evidence="1 2" key="1">
    <citation type="submission" date="2018-11" db="EMBL/GenBank/DDBJ databases">
        <authorList>
            <consortium name="Pathogen Informatics"/>
        </authorList>
    </citation>
    <scope>NUCLEOTIDE SEQUENCE [LARGE SCALE GENOMIC DNA]</scope>
</reference>
<keyword evidence="2" id="KW-1185">Reference proteome</keyword>
<dbReference type="WBParaSite" id="HPBE_0001856401-mRNA-1">
    <property type="protein sequence ID" value="HPBE_0001856401-mRNA-1"/>
    <property type="gene ID" value="HPBE_0001856401"/>
</dbReference>
<accession>A0A183G9E9</accession>
<proteinExistence type="predicted"/>
<evidence type="ECO:0000313" key="1">
    <source>
        <dbReference type="EMBL" id="VDP12063.1"/>
    </source>
</evidence>
<dbReference type="Proteomes" id="UP000050761">
    <property type="component" value="Unassembled WGS sequence"/>
</dbReference>
<name>A0A183G9E9_HELPZ</name>
<dbReference type="EMBL" id="UZAH01030771">
    <property type="protein sequence ID" value="VDP12063.1"/>
    <property type="molecule type" value="Genomic_DNA"/>
</dbReference>
<organism evidence="2 3">
    <name type="scientific">Heligmosomoides polygyrus</name>
    <name type="common">Parasitic roundworm</name>
    <dbReference type="NCBI Taxonomy" id="6339"/>
    <lineage>
        <taxon>Eukaryota</taxon>
        <taxon>Metazoa</taxon>
        <taxon>Ecdysozoa</taxon>
        <taxon>Nematoda</taxon>
        <taxon>Chromadorea</taxon>
        <taxon>Rhabditida</taxon>
        <taxon>Rhabditina</taxon>
        <taxon>Rhabditomorpha</taxon>
        <taxon>Strongyloidea</taxon>
        <taxon>Heligmosomidae</taxon>
        <taxon>Heligmosomoides</taxon>
    </lineage>
</organism>
<dbReference type="AlphaFoldDB" id="A0A183G9E9"/>
<evidence type="ECO:0000313" key="3">
    <source>
        <dbReference type="WBParaSite" id="HPBE_0001856401-mRNA-1"/>
    </source>
</evidence>
<sequence>MTLKTRCDAKNVLRCFLVDDVAAESIDDVVDDVGDVGDGLSCRSVGDSSPKYNIGLTGNTSCARKKTPPKVVSVGTSARSALV</sequence>
<reference evidence="3" key="2">
    <citation type="submission" date="2019-09" db="UniProtKB">
        <authorList>
            <consortium name="WormBaseParasite"/>
        </authorList>
    </citation>
    <scope>IDENTIFICATION</scope>
</reference>
<evidence type="ECO:0000313" key="2">
    <source>
        <dbReference type="Proteomes" id="UP000050761"/>
    </source>
</evidence>